<organism evidence="5 6">
    <name type="scientific">Deinococcus petrolearius</name>
    <dbReference type="NCBI Taxonomy" id="1751295"/>
    <lineage>
        <taxon>Bacteria</taxon>
        <taxon>Thermotogati</taxon>
        <taxon>Deinococcota</taxon>
        <taxon>Deinococci</taxon>
        <taxon>Deinococcales</taxon>
        <taxon>Deinococcaceae</taxon>
        <taxon>Deinococcus</taxon>
    </lineage>
</organism>
<gene>
    <name evidence="5" type="ORF">ACFPQ6_00195</name>
</gene>
<dbReference type="SMART" id="SM00990">
    <property type="entry name" value="VRR_NUC"/>
    <property type="match status" value="1"/>
</dbReference>
<proteinExistence type="predicted"/>
<keyword evidence="3" id="KW-0378">Hydrolase</keyword>
<feature type="domain" description="VRR-NUC" evidence="4">
    <location>
        <begin position="1"/>
        <end position="90"/>
    </location>
</feature>
<protein>
    <submittedName>
        <fullName evidence="5">VRR-NUC domain-containing protein</fullName>
    </submittedName>
</protein>
<keyword evidence="2" id="KW-0540">Nuclease</keyword>
<reference evidence="6" key="1">
    <citation type="journal article" date="2019" name="Int. J. Syst. Evol. Microbiol.">
        <title>The Global Catalogue of Microorganisms (GCM) 10K type strain sequencing project: providing services to taxonomists for standard genome sequencing and annotation.</title>
        <authorList>
            <consortium name="The Broad Institute Genomics Platform"/>
            <consortium name="The Broad Institute Genome Sequencing Center for Infectious Disease"/>
            <person name="Wu L."/>
            <person name="Ma J."/>
        </authorList>
    </citation>
    <scope>NUCLEOTIDE SEQUENCE [LARGE SCALE GENOMIC DNA]</scope>
    <source>
        <strain evidence="6">CGMCC 1.15053</strain>
    </source>
</reference>
<dbReference type="RefSeq" id="WP_380044998.1">
    <property type="nucleotide sequence ID" value="NZ_JBHSOH010000001.1"/>
</dbReference>
<dbReference type="EMBL" id="JBHSOH010000001">
    <property type="protein sequence ID" value="MFC5846716.1"/>
    <property type="molecule type" value="Genomic_DNA"/>
</dbReference>
<dbReference type="InterPro" id="IPR011856">
    <property type="entry name" value="tRNA_endonuc-like_dom_sf"/>
</dbReference>
<sequence>MTEAQFQSRVRQLLIRYGWYVVESDRTGLGRSRKKGGVEVGFPDLLALRGDRFVLLELKTASGRLSEEQAALHARFRALGIAVHTCRSEGEVLAVIRPGHPQATPAAEGLRVGAGKGE</sequence>
<evidence type="ECO:0000256" key="3">
    <source>
        <dbReference type="ARBA" id="ARBA00022801"/>
    </source>
</evidence>
<keyword evidence="6" id="KW-1185">Reference proteome</keyword>
<dbReference type="Gene3D" id="3.40.1350.10">
    <property type="match status" value="1"/>
</dbReference>
<dbReference type="Pfam" id="PF08774">
    <property type="entry name" value="VRR_NUC"/>
    <property type="match status" value="1"/>
</dbReference>
<comment type="cofactor">
    <cofactor evidence="1">
        <name>Mg(2+)</name>
        <dbReference type="ChEBI" id="CHEBI:18420"/>
    </cofactor>
</comment>
<name>A0ABW1DGC5_9DEIO</name>
<evidence type="ECO:0000256" key="1">
    <source>
        <dbReference type="ARBA" id="ARBA00001946"/>
    </source>
</evidence>
<dbReference type="Proteomes" id="UP001595979">
    <property type="component" value="Unassembled WGS sequence"/>
</dbReference>
<evidence type="ECO:0000313" key="6">
    <source>
        <dbReference type="Proteomes" id="UP001595979"/>
    </source>
</evidence>
<evidence type="ECO:0000313" key="5">
    <source>
        <dbReference type="EMBL" id="MFC5846716.1"/>
    </source>
</evidence>
<dbReference type="InterPro" id="IPR014883">
    <property type="entry name" value="VRR_NUC"/>
</dbReference>
<evidence type="ECO:0000256" key="2">
    <source>
        <dbReference type="ARBA" id="ARBA00022722"/>
    </source>
</evidence>
<accession>A0ABW1DGC5</accession>
<comment type="caution">
    <text evidence="5">The sequence shown here is derived from an EMBL/GenBank/DDBJ whole genome shotgun (WGS) entry which is preliminary data.</text>
</comment>
<evidence type="ECO:0000259" key="4">
    <source>
        <dbReference type="SMART" id="SM00990"/>
    </source>
</evidence>